<evidence type="ECO:0000313" key="8">
    <source>
        <dbReference type="Proteomes" id="UP000824258"/>
    </source>
</evidence>
<proteinExistence type="inferred from homology"/>
<feature type="non-terminal residue" evidence="7">
    <location>
        <position position="1"/>
    </location>
</feature>
<sequence length="256" mass="28216">IYRFFVKRGITPGAFDSVQDVVTAGEAMNPEIARRFEAETGLKLREGFGQTESTLMIADLVGQPHHLGTMGRPTPLYHVELRKEDGTVAAPGETGEIVVVPPADGTHFGIFMGYCGDQAAYDEVWEGGVYHTRDLATMDENGYITYVSRTDDVIKSCGFRVSPFEVESVLMQHPAVLECAVTGVPDLGRGFRIKATIVLTDGYVGNGNLSRELQQFVLQNTASYKCPKIFEYVAEMPKTISGKIRRVAIREKDSKQ</sequence>
<dbReference type="Proteomes" id="UP000824258">
    <property type="component" value="Unassembled WGS sequence"/>
</dbReference>
<dbReference type="GO" id="GO:0006637">
    <property type="term" value="P:acyl-CoA metabolic process"/>
    <property type="evidence" value="ECO:0007669"/>
    <property type="project" value="TreeGrafter"/>
</dbReference>
<dbReference type="Pfam" id="PF13193">
    <property type="entry name" value="AMP-binding_C"/>
    <property type="match status" value="1"/>
</dbReference>
<evidence type="ECO:0000256" key="2">
    <source>
        <dbReference type="ARBA" id="ARBA00022598"/>
    </source>
</evidence>
<feature type="domain" description="AMP-binding enzyme C-terminal" evidence="6">
    <location>
        <begin position="165"/>
        <end position="243"/>
    </location>
</feature>
<dbReference type="Gene3D" id="3.40.50.12780">
    <property type="entry name" value="N-terminal domain of ligase-like"/>
    <property type="match status" value="1"/>
</dbReference>
<dbReference type="InterPro" id="IPR000873">
    <property type="entry name" value="AMP-dep_synth/lig_dom"/>
</dbReference>
<feature type="domain" description="AMP-dependent synthetase/ligase" evidence="5">
    <location>
        <begin position="14"/>
        <end position="114"/>
    </location>
</feature>
<dbReference type="GO" id="GO:0016405">
    <property type="term" value="F:CoA-ligase activity"/>
    <property type="evidence" value="ECO:0007669"/>
    <property type="project" value="UniProtKB-ARBA"/>
</dbReference>
<dbReference type="InterPro" id="IPR045851">
    <property type="entry name" value="AMP-bd_C_sf"/>
</dbReference>
<evidence type="ECO:0000256" key="4">
    <source>
        <dbReference type="ARBA" id="ARBA00022840"/>
    </source>
</evidence>
<evidence type="ECO:0000256" key="3">
    <source>
        <dbReference type="ARBA" id="ARBA00022741"/>
    </source>
</evidence>
<evidence type="ECO:0000313" key="7">
    <source>
        <dbReference type="EMBL" id="HIR08850.1"/>
    </source>
</evidence>
<keyword evidence="4" id="KW-0067">ATP-binding</keyword>
<gene>
    <name evidence="7" type="ORF">IAA70_00435</name>
</gene>
<organism evidence="7 8">
    <name type="scientific">Candidatus Avoscillospira stercoripullorum</name>
    <dbReference type="NCBI Taxonomy" id="2840709"/>
    <lineage>
        <taxon>Bacteria</taxon>
        <taxon>Bacillati</taxon>
        <taxon>Bacillota</taxon>
        <taxon>Clostridia</taxon>
        <taxon>Eubacteriales</taxon>
        <taxon>Oscillospiraceae</taxon>
        <taxon>Oscillospiraceae incertae sedis</taxon>
        <taxon>Candidatus Avoscillospira</taxon>
    </lineage>
</organism>
<evidence type="ECO:0000259" key="5">
    <source>
        <dbReference type="Pfam" id="PF00501"/>
    </source>
</evidence>
<dbReference type="GO" id="GO:0006633">
    <property type="term" value="P:fatty acid biosynthetic process"/>
    <property type="evidence" value="ECO:0007669"/>
    <property type="project" value="TreeGrafter"/>
</dbReference>
<keyword evidence="2" id="KW-0436">Ligase</keyword>
<reference evidence="7" key="1">
    <citation type="submission" date="2020-10" db="EMBL/GenBank/DDBJ databases">
        <authorList>
            <person name="Gilroy R."/>
        </authorList>
    </citation>
    <scope>NUCLEOTIDE SEQUENCE</scope>
    <source>
        <strain evidence="7">ChiHjej9B8-7071</strain>
    </source>
</reference>
<keyword evidence="3" id="KW-0547">Nucleotide-binding</keyword>
<dbReference type="PANTHER" id="PTHR43605">
    <property type="entry name" value="ACYL-COENZYME A SYNTHETASE"/>
    <property type="match status" value="1"/>
</dbReference>
<dbReference type="GO" id="GO:0004321">
    <property type="term" value="F:fatty-acyl-CoA synthase activity"/>
    <property type="evidence" value="ECO:0007669"/>
    <property type="project" value="TreeGrafter"/>
</dbReference>
<dbReference type="EMBL" id="DVGD01000010">
    <property type="protein sequence ID" value="HIR08850.1"/>
    <property type="molecule type" value="Genomic_DNA"/>
</dbReference>
<name>A0A9D1A706_9FIRM</name>
<evidence type="ECO:0000256" key="1">
    <source>
        <dbReference type="ARBA" id="ARBA00006432"/>
    </source>
</evidence>
<dbReference type="InterPro" id="IPR051087">
    <property type="entry name" value="Mitochondrial_ACSM"/>
</dbReference>
<dbReference type="GO" id="GO:0015645">
    <property type="term" value="F:fatty acid ligase activity"/>
    <property type="evidence" value="ECO:0007669"/>
    <property type="project" value="TreeGrafter"/>
</dbReference>
<dbReference type="InterPro" id="IPR042099">
    <property type="entry name" value="ANL_N_sf"/>
</dbReference>
<dbReference type="SUPFAM" id="SSF56801">
    <property type="entry name" value="Acetyl-CoA synthetase-like"/>
    <property type="match status" value="1"/>
</dbReference>
<protein>
    <submittedName>
        <fullName evidence="7">AMP-binding protein</fullName>
    </submittedName>
</protein>
<reference evidence="7" key="2">
    <citation type="journal article" date="2021" name="PeerJ">
        <title>Extensive microbial diversity within the chicken gut microbiome revealed by metagenomics and culture.</title>
        <authorList>
            <person name="Gilroy R."/>
            <person name="Ravi A."/>
            <person name="Getino M."/>
            <person name="Pursley I."/>
            <person name="Horton D.L."/>
            <person name="Alikhan N.F."/>
            <person name="Baker D."/>
            <person name="Gharbi K."/>
            <person name="Hall N."/>
            <person name="Watson M."/>
            <person name="Adriaenssens E.M."/>
            <person name="Foster-Nyarko E."/>
            <person name="Jarju S."/>
            <person name="Secka A."/>
            <person name="Antonio M."/>
            <person name="Oren A."/>
            <person name="Chaudhuri R.R."/>
            <person name="La Ragione R."/>
            <person name="Hildebrand F."/>
            <person name="Pallen M.J."/>
        </authorList>
    </citation>
    <scope>NUCLEOTIDE SEQUENCE</scope>
    <source>
        <strain evidence="7">ChiHjej9B8-7071</strain>
    </source>
</reference>
<dbReference type="AlphaFoldDB" id="A0A9D1A706"/>
<evidence type="ECO:0000259" key="6">
    <source>
        <dbReference type="Pfam" id="PF13193"/>
    </source>
</evidence>
<comment type="caution">
    <text evidence="7">The sequence shown here is derived from an EMBL/GenBank/DDBJ whole genome shotgun (WGS) entry which is preliminary data.</text>
</comment>
<dbReference type="InterPro" id="IPR025110">
    <property type="entry name" value="AMP-bd_C"/>
</dbReference>
<dbReference type="GO" id="GO:0005524">
    <property type="term" value="F:ATP binding"/>
    <property type="evidence" value="ECO:0007669"/>
    <property type="project" value="UniProtKB-KW"/>
</dbReference>
<dbReference type="PANTHER" id="PTHR43605:SF10">
    <property type="entry name" value="ACYL-COA SYNTHETASE MEDIUM CHAIN FAMILY MEMBER 3"/>
    <property type="match status" value="1"/>
</dbReference>
<dbReference type="Pfam" id="PF00501">
    <property type="entry name" value="AMP-binding"/>
    <property type="match status" value="1"/>
</dbReference>
<accession>A0A9D1A706</accession>
<dbReference type="Gene3D" id="3.30.300.30">
    <property type="match status" value="1"/>
</dbReference>
<comment type="similarity">
    <text evidence="1">Belongs to the ATP-dependent AMP-binding enzyme family.</text>
</comment>